<feature type="region of interest" description="Disordered" evidence="1">
    <location>
        <begin position="188"/>
        <end position="221"/>
    </location>
</feature>
<dbReference type="STRING" id="139723.A0A182MSZ8"/>
<evidence type="ECO:0000313" key="2">
    <source>
        <dbReference type="EnsemblMetazoa" id="ACUA025568-PA"/>
    </source>
</evidence>
<dbReference type="VEuPathDB" id="VectorBase:ACUA025568"/>
<reference evidence="2" key="2">
    <citation type="submission" date="2020-05" db="UniProtKB">
        <authorList>
            <consortium name="EnsemblMetazoa"/>
        </authorList>
    </citation>
    <scope>IDENTIFICATION</scope>
    <source>
        <strain evidence="2">A-37</strain>
    </source>
</reference>
<dbReference type="EMBL" id="AXCM01008195">
    <property type="status" value="NOT_ANNOTATED_CDS"/>
    <property type="molecule type" value="Genomic_DNA"/>
</dbReference>
<feature type="compositionally biased region" description="Basic and acidic residues" evidence="1">
    <location>
        <begin position="205"/>
        <end position="221"/>
    </location>
</feature>
<evidence type="ECO:0000256" key="1">
    <source>
        <dbReference type="SAM" id="MobiDB-lite"/>
    </source>
</evidence>
<proteinExistence type="predicted"/>
<organism evidence="2 3">
    <name type="scientific">Anopheles culicifacies</name>
    <dbReference type="NCBI Taxonomy" id="139723"/>
    <lineage>
        <taxon>Eukaryota</taxon>
        <taxon>Metazoa</taxon>
        <taxon>Ecdysozoa</taxon>
        <taxon>Arthropoda</taxon>
        <taxon>Hexapoda</taxon>
        <taxon>Insecta</taxon>
        <taxon>Pterygota</taxon>
        <taxon>Neoptera</taxon>
        <taxon>Endopterygota</taxon>
        <taxon>Diptera</taxon>
        <taxon>Nematocera</taxon>
        <taxon>Culicoidea</taxon>
        <taxon>Culicidae</taxon>
        <taxon>Anophelinae</taxon>
        <taxon>Anopheles</taxon>
        <taxon>culicifacies species complex</taxon>
    </lineage>
</organism>
<dbReference type="Proteomes" id="UP000075883">
    <property type="component" value="Unassembled WGS sequence"/>
</dbReference>
<accession>A0A182MSZ8</accession>
<sequence>MRFLMESDGEAETEDIKQSLPTSTAKGRETAKRPVPSGIAVKSPLSSPASIADRPLSKPITVKRIVQTLSPTVMPNIRDCKRRFIDSTVYSLPKLRRPMPNSSVPVASSPISLDGPSDSFTSKVEPFIVKTFQNLSTITDKIAQTEASPYSGLLNHLSMVVSRKRASDFNQIEGVLLNCLSELHKFPNATKDSTRDSPATIVLDDSDRRDQVREDSNDSYG</sequence>
<keyword evidence="3" id="KW-1185">Reference proteome</keyword>
<name>A0A182MSZ8_9DIPT</name>
<reference evidence="3" key="1">
    <citation type="submission" date="2013-09" db="EMBL/GenBank/DDBJ databases">
        <title>The Genome Sequence of Anopheles culicifacies species A.</title>
        <authorList>
            <consortium name="The Broad Institute Genomics Platform"/>
            <person name="Neafsey D.E."/>
            <person name="Besansky N."/>
            <person name="Howell P."/>
            <person name="Walton C."/>
            <person name="Young S.K."/>
            <person name="Zeng Q."/>
            <person name="Gargeya S."/>
            <person name="Fitzgerald M."/>
            <person name="Haas B."/>
            <person name="Abouelleil A."/>
            <person name="Allen A.W."/>
            <person name="Alvarado L."/>
            <person name="Arachchi H.M."/>
            <person name="Berlin A.M."/>
            <person name="Chapman S.B."/>
            <person name="Gainer-Dewar J."/>
            <person name="Goldberg J."/>
            <person name="Griggs A."/>
            <person name="Gujja S."/>
            <person name="Hansen M."/>
            <person name="Howarth C."/>
            <person name="Imamovic A."/>
            <person name="Ireland A."/>
            <person name="Larimer J."/>
            <person name="McCowan C."/>
            <person name="Murphy C."/>
            <person name="Pearson M."/>
            <person name="Poon T.W."/>
            <person name="Priest M."/>
            <person name="Roberts A."/>
            <person name="Saif S."/>
            <person name="Shea T."/>
            <person name="Sisk P."/>
            <person name="Sykes S."/>
            <person name="Wortman J."/>
            <person name="Nusbaum C."/>
            <person name="Birren B."/>
        </authorList>
    </citation>
    <scope>NUCLEOTIDE SEQUENCE [LARGE SCALE GENOMIC DNA]</scope>
    <source>
        <strain evidence="3">A-37</strain>
    </source>
</reference>
<protein>
    <submittedName>
        <fullName evidence="2">Uncharacterized protein</fullName>
    </submittedName>
</protein>
<dbReference type="AlphaFoldDB" id="A0A182MSZ8"/>
<feature type="region of interest" description="Disordered" evidence="1">
    <location>
        <begin position="1"/>
        <end position="53"/>
    </location>
</feature>
<dbReference type="EnsemblMetazoa" id="ACUA025568-RA">
    <property type="protein sequence ID" value="ACUA025568-PA"/>
    <property type="gene ID" value="ACUA025568"/>
</dbReference>
<evidence type="ECO:0000313" key="3">
    <source>
        <dbReference type="Proteomes" id="UP000075883"/>
    </source>
</evidence>